<dbReference type="GO" id="GO:0006412">
    <property type="term" value="P:translation"/>
    <property type="evidence" value="ECO:0007669"/>
    <property type="project" value="InterPro"/>
</dbReference>
<name>A0A9R1CWT0_9EURY</name>
<dbReference type="Proteomes" id="UP001139494">
    <property type="component" value="Unassembled WGS sequence"/>
</dbReference>
<evidence type="ECO:0000313" key="3">
    <source>
        <dbReference type="EMBL" id="MCQ4334906.1"/>
    </source>
</evidence>
<proteinExistence type="predicted"/>
<dbReference type="GO" id="GO:0003735">
    <property type="term" value="F:structural constituent of ribosome"/>
    <property type="evidence" value="ECO:0007669"/>
    <property type="project" value="InterPro"/>
</dbReference>
<evidence type="ECO:0000313" key="4">
    <source>
        <dbReference type="Proteomes" id="UP001139494"/>
    </source>
</evidence>
<sequence>MNGPARWANGGLDRNEQEASPSMSTLMRRFEVGDCVRVDIPDRDDPDFDRYHGRTGEVIEVIEDEAGQATGDERDSYLFAVEFENSDSDHFRWRDLRPVPEE</sequence>
<evidence type="ECO:0000259" key="2">
    <source>
        <dbReference type="Pfam" id="PF26460"/>
    </source>
</evidence>
<dbReference type="GO" id="GO:0005840">
    <property type="term" value="C:ribosome"/>
    <property type="evidence" value="ECO:0007669"/>
    <property type="project" value="InterPro"/>
</dbReference>
<dbReference type="InterPro" id="IPR036948">
    <property type="entry name" value="Ribosomal_eL21_sf"/>
</dbReference>
<reference evidence="3" key="1">
    <citation type="journal article" date="2023" name="Front. Microbiol.">
        <title>Genomic-based phylogenetic and metabolic analyses of the genus Natronomonas, and description of Natronomonas aquatica sp. nov.</title>
        <authorList>
            <person name="Garcia-Roldan A."/>
            <person name="Duran-Viseras A."/>
            <person name="de la Haba R.R."/>
            <person name="Corral P."/>
            <person name="Sanchez-Porro C."/>
            <person name="Ventosa A."/>
        </authorList>
    </citation>
    <scope>NUCLEOTIDE SEQUENCE</scope>
    <source>
        <strain evidence="3">F2-12</strain>
    </source>
</reference>
<dbReference type="Gene3D" id="2.30.30.70">
    <property type="entry name" value="Ribosomal protein L21"/>
    <property type="match status" value="1"/>
</dbReference>
<evidence type="ECO:0000256" key="1">
    <source>
        <dbReference type="SAM" id="MobiDB-lite"/>
    </source>
</evidence>
<dbReference type="Pfam" id="PF26460">
    <property type="entry name" value="DUF8139"/>
    <property type="match status" value="1"/>
</dbReference>
<dbReference type="AlphaFoldDB" id="A0A9R1CWT0"/>
<dbReference type="SUPFAM" id="SSF50104">
    <property type="entry name" value="Translation proteins SH3-like domain"/>
    <property type="match status" value="1"/>
</dbReference>
<dbReference type="EMBL" id="JAHLKM010000045">
    <property type="protein sequence ID" value="MCQ4334906.1"/>
    <property type="molecule type" value="Genomic_DNA"/>
</dbReference>
<organism evidence="3 4">
    <name type="scientific">Natronomonas aquatica</name>
    <dbReference type="NCBI Taxonomy" id="2841590"/>
    <lineage>
        <taxon>Archaea</taxon>
        <taxon>Methanobacteriati</taxon>
        <taxon>Methanobacteriota</taxon>
        <taxon>Stenosarchaea group</taxon>
        <taxon>Halobacteria</taxon>
        <taxon>Halobacteriales</taxon>
        <taxon>Natronomonadaceae</taxon>
        <taxon>Natronomonas</taxon>
    </lineage>
</organism>
<feature type="region of interest" description="Disordered" evidence="1">
    <location>
        <begin position="1"/>
        <end position="22"/>
    </location>
</feature>
<keyword evidence="4" id="KW-1185">Reference proteome</keyword>
<dbReference type="InterPro" id="IPR008991">
    <property type="entry name" value="Translation_prot_SH3-like_sf"/>
</dbReference>
<feature type="domain" description="DUF8139" evidence="2">
    <location>
        <begin position="27"/>
        <end position="99"/>
    </location>
</feature>
<gene>
    <name evidence="3" type="ORF">KM295_15755</name>
</gene>
<dbReference type="InterPro" id="IPR058452">
    <property type="entry name" value="DUF8139"/>
</dbReference>
<accession>A0A9R1CWT0</accession>
<protein>
    <recommendedName>
        <fullName evidence="2">DUF8139 domain-containing protein</fullName>
    </recommendedName>
</protein>
<comment type="caution">
    <text evidence="3">The sequence shown here is derived from an EMBL/GenBank/DDBJ whole genome shotgun (WGS) entry which is preliminary data.</text>
</comment>